<accession>U2L331</accession>
<comment type="caution">
    <text evidence="1">The sequence shown here is derived from an EMBL/GenBank/DDBJ whole genome shotgun (WGS) entry which is preliminary data.</text>
</comment>
<gene>
    <name evidence="1" type="ORF">HMPREF1218_0660</name>
</gene>
<dbReference type="PATRIC" id="fig|1081904.3.peg.2091"/>
<dbReference type="EMBL" id="AWET01000045">
    <property type="protein sequence ID" value="ERJ98755.1"/>
    <property type="molecule type" value="Genomic_DNA"/>
</dbReference>
<keyword evidence="2" id="KW-1185">Reference proteome</keyword>
<dbReference type="RefSeq" id="WP_021584618.1">
    <property type="nucleotide sequence ID" value="NZ_AWET01000045.1"/>
</dbReference>
<proteinExistence type="predicted"/>
<reference evidence="1 2" key="1">
    <citation type="submission" date="2013-08" db="EMBL/GenBank/DDBJ databases">
        <authorList>
            <person name="Durkin A.S."/>
            <person name="Haft D.R."/>
            <person name="McCorrison J."/>
            <person name="Torralba M."/>
            <person name="Gillis M."/>
            <person name="Haft D.H."/>
            <person name="Methe B."/>
            <person name="Sutton G."/>
            <person name="Nelson K.E."/>
        </authorList>
    </citation>
    <scope>NUCLEOTIDE SEQUENCE [LARGE SCALE GENOMIC DNA]</scope>
    <source>
        <strain evidence="1 2">F0068</strain>
    </source>
</reference>
<evidence type="ECO:0000313" key="1">
    <source>
        <dbReference type="EMBL" id="ERJ98755.1"/>
    </source>
</evidence>
<dbReference type="AlphaFoldDB" id="U2L331"/>
<protein>
    <submittedName>
        <fullName evidence="1">Putative lipoprotein</fullName>
    </submittedName>
</protein>
<organism evidence="1 2">
    <name type="scientific">Hoylesella pleuritidis F0068</name>
    <dbReference type="NCBI Taxonomy" id="1081904"/>
    <lineage>
        <taxon>Bacteria</taxon>
        <taxon>Pseudomonadati</taxon>
        <taxon>Bacteroidota</taxon>
        <taxon>Bacteroidia</taxon>
        <taxon>Bacteroidales</taxon>
        <taxon>Prevotellaceae</taxon>
        <taxon>Hoylesella</taxon>
    </lineage>
</organism>
<dbReference type="PROSITE" id="PS51257">
    <property type="entry name" value="PROKAR_LIPOPROTEIN"/>
    <property type="match status" value="1"/>
</dbReference>
<dbReference type="Proteomes" id="UP000016600">
    <property type="component" value="Unassembled WGS sequence"/>
</dbReference>
<name>U2L331_9BACT</name>
<keyword evidence="1" id="KW-0449">Lipoprotein</keyword>
<sequence length="122" mass="14145">MTKIRNILFASLAAVFLSSCGEQYKAKQLVSNFLDRSLAEKDFSIENCSKLDSTYYITDSTLNAMRAASRKDAPFIRARYEGVKRSKKLLFIRIDYTNNGRKHTQTFYMDDRLQHVIAFKNN</sequence>
<evidence type="ECO:0000313" key="2">
    <source>
        <dbReference type="Proteomes" id="UP000016600"/>
    </source>
</evidence>